<dbReference type="InterPro" id="IPR016024">
    <property type="entry name" value="ARM-type_fold"/>
</dbReference>
<organism evidence="2 3">
    <name type="scientific">Phrynosoma platyrhinos</name>
    <name type="common">Desert horned lizard</name>
    <dbReference type="NCBI Taxonomy" id="52577"/>
    <lineage>
        <taxon>Eukaryota</taxon>
        <taxon>Metazoa</taxon>
        <taxon>Chordata</taxon>
        <taxon>Craniata</taxon>
        <taxon>Vertebrata</taxon>
        <taxon>Euteleostomi</taxon>
        <taxon>Lepidosauria</taxon>
        <taxon>Squamata</taxon>
        <taxon>Bifurcata</taxon>
        <taxon>Unidentata</taxon>
        <taxon>Episquamata</taxon>
        <taxon>Toxicofera</taxon>
        <taxon>Iguania</taxon>
        <taxon>Phrynosomatidae</taxon>
        <taxon>Phrynosomatinae</taxon>
        <taxon>Phrynosoma</taxon>
    </lineage>
</organism>
<dbReference type="EMBL" id="JAIPUX010000439">
    <property type="protein sequence ID" value="KAH0628545.1"/>
    <property type="molecule type" value="Genomic_DNA"/>
</dbReference>
<comment type="caution">
    <text evidence="2">The sequence shown here is derived from an EMBL/GenBank/DDBJ whole genome shotgun (WGS) entry which is preliminary data.</text>
</comment>
<name>A0ABQ7TFM4_PHRPL</name>
<dbReference type="PANTHER" id="PTHR14222:SF2">
    <property type="entry name" value="CONDENSIN COMPLEX SUBUNIT 1"/>
    <property type="match status" value="1"/>
</dbReference>
<dbReference type="SUPFAM" id="SSF48371">
    <property type="entry name" value="ARM repeat"/>
    <property type="match status" value="1"/>
</dbReference>
<evidence type="ECO:0000313" key="2">
    <source>
        <dbReference type="EMBL" id="KAH0628545.1"/>
    </source>
</evidence>
<dbReference type="PANTHER" id="PTHR14222">
    <property type="entry name" value="CONDENSIN"/>
    <property type="match status" value="1"/>
</dbReference>
<dbReference type="Proteomes" id="UP000826234">
    <property type="component" value="Unassembled WGS sequence"/>
</dbReference>
<keyword evidence="1" id="KW-0226">DNA condensation</keyword>
<dbReference type="InterPro" id="IPR011989">
    <property type="entry name" value="ARM-like"/>
</dbReference>
<proteinExistence type="predicted"/>
<dbReference type="Gene3D" id="1.25.10.10">
    <property type="entry name" value="Leucine-rich Repeat Variant"/>
    <property type="match status" value="1"/>
</dbReference>
<reference evidence="2 3" key="1">
    <citation type="journal article" date="2022" name="Gigascience">
        <title>A chromosome-level genome assembly and annotation of the desert horned lizard, Phrynosoma platyrhinos, provides insight into chromosomal rearrangements among reptiles.</title>
        <authorList>
            <person name="Koochekian N."/>
            <person name="Ascanio A."/>
            <person name="Farleigh K."/>
            <person name="Card D.C."/>
            <person name="Schield D.R."/>
            <person name="Castoe T.A."/>
            <person name="Jezkova T."/>
        </authorList>
    </citation>
    <scope>NUCLEOTIDE SEQUENCE [LARGE SCALE GENOMIC DNA]</scope>
    <source>
        <strain evidence="2">NK-2021</strain>
    </source>
</reference>
<keyword evidence="3" id="KW-1185">Reference proteome</keyword>
<evidence type="ECO:0000256" key="1">
    <source>
        <dbReference type="ARBA" id="ARBA00023067"/>
    </source>
</evidence>
<evidence type="ECO:0000313" key="3">
    <source>
        <dbReference type="Proteomes" id="UP000826234"/>
    </source>
</evidence>
<accession>A0ABQ7TFM4</accession>
<sequence length="339" mass="38621">MQPELQATLKDCLSSQQQEDMIHEFRIEDPAQLSTSIVQLLRKSNYKDAIRLTQEGMRQFQGVEPFSPRTECDDEDLIQSMMRTFYLGSHIEDGIQESTDATHSACSREEVQDEEELPEELVKQEMLVQYLQNAYSFSSKITEALSMVSKLMYESSVSVVQEAIEFFVIVSQFGVPQAVLGVRRMLPLVSSKDPKIREAVLDAYRRLYLNPNGDTERSRAQNLIQSLFILMVDASLATIRCLEEIISEFVQKDEIKPTVIQLLWERFTEKSHCSVLERQAAIMLLGMMARGKPEIVGSNLDILVTVGLDERVHEDYRLALEVCNAISKIGNNQKVRICS</sequence>
<dbReference type="InterPro" id="IPR026971">
    <property type="entry name" value="CND1/NCAPD3"/>
</dbReference>
<gene>
    <name evidence="2" type="ORF">JD844_009879</name>
</gene>
<protein>
    <submittedName>
        <fullName evidence="2">Uncharacterized protein</fullName>
    </submittedName>
</protein>